<dbReference type="SUPFAM" id="SSF64397">
    <property type="entry name" value="Hsp33 domain"/>
    <property type="match status" value="1"/>
</dbReference>
<keyword evidence="3" id="KW-1015">Disulfide bond</keyword>
<dbReference type="Gene3D" id="3.55.30.10">
    <property type="entry name" value="Hsp33 domain"/>
    <property type="match status" value="1"/>
</dbReference>
<organism evidence="6 7">
    <name type="scientific">Halobacteriovorax marinus</name>
    <dbReference type="NCBI Taxonomy" id="97084"/>
    <lineage>
        <taxon>Bacteria</taxon>
        <taxon>Pseudomonadati</taxon>
        <taxon>Bdellovibrionota</taxon>
        <taxon>Bacteriovoracia</taxon>
        <taxon>Bacteriovoracales</taxon>
        <taxon>Halobacteriovoraceae</taxon>
        <taxon>Halobacteriovorax</taxon>
    </lineage>
</organism>
<gene>
    <name evidence="6" type="ORF">A9Q84_05840</name>
</gene>
<keyword evidence="1" id="KW-0963">Cytoplasm</keyword>
<dbReference type="InterPro" id="IPR016154">
    <property type="entry name" value="Heat_shock_Hsp33_C"/>
</dbReference>
<dbReference type="Gene3D" id="3.90.1280.10">
    <property type="entry name" value="HSP33 redox switch-like"/>
    <property type="match status" value="1"/>
</dbReference>
<evidence type="ECO:0000256" key="2">
    <source>
        <dbReference type="ARBA" id="ARBA00022833"/>
    </source>
</evidence>
<dbReference type="GO" id="GO:0042026">
    <property type="term" value="P:protein refolding"/>
    <property type="evidence" value="ECO:0007669"/>
    <property type="project" value="TreeGrafter"/>
</dbReference>
<name>A0A1Y5FGX4_9BACT</name>
<dbReference type="SUPFAM" id="SSF118352">
    <property type="entry name" value="HSP33 redox switch-like"/>
    <property type="match status" value="1"/>
</dbReference>
<evidence type="ECO:0000256" key="1">
    <source>
        <dbReference type="ARBA" id="ARBA00022490"/>
    </source>
</evidence>
<evidence type="ECO:0000256" key="3">
    <source>
        <dbReference type="ARBA" id="ARBA00023157"/>
    </source>
</evidence>
<keyword evidence="5" id="KW-0676">Redox-active center</keyword>
<dbReference type="GO" id="GO:0051082">
    <property type="term" value="F:unfolded protein binding"/>
    <property type="evidence" value="ECO:0007669"/>
    <property type="project" value="InterPro"/>
</dbReference>
<accession>A0A1Y5FGX4</accession>
<dbReference type="InterPro" id="IPR000397">
    <property type="entry name" value="Heat_shock_Hsp33"/>
</dbReference>
<evidence type="ECO:0000313" key="7">
    <source>
        <dbReference type="Proteomes" id="UP000196531"/>
    </source>
</evidence>
<evidence type="ECO:0000256" key="5">
    <source>
        <dbReference type="ARBA" id="ARBA00023284"/>
    </source>
</evidence>
<dbReference type="PANTHER" id="PTHR30111:SF1">
    <property type="entry name" value="33 KDA CHAPERONIN"/>
    <property type="match status" value="1"/>
</dbReference>
<comment type="caution">
    <text evidence="6">The sequence shown here is derived from an EMBL/GenBank/DDBJ whole genome shotgun (WGS) entry which is preliminary data.</text>
</comment>
<dbReference type="InterPro" id="IPR016153">
    <property type="entry name" value="Heat_shock_Hsp33_N"/>
</dbReference>
<keyword evidence="4" id="KW-0143">Chaperone</keyword>
<evidence type="ECO:0000313" key="6">
    <source>
        <dbReference type="EMBL" id="OUR98932.1"/>
    </source>
</evidence>
<dbReference type="GO" id="GO:0044183">
    <property type="term" value="F:protein folding chaperone"/>
    <property type="evidence" value="ECO:0007669"/>
    <property type="project" value="TreeGrafter"/>
</dbReference>
<proteinExistence type="predicted"/>
<dbReference type="Proteomes" id="UP000196531">
    <property type="component" value="Unassembled WGS sequence"/>
</dbReference>
<keyword evidence="2" id="KW-0862">Zinc</keyword>
<dbReference type="EMBL" id="MAAO01000004">
    <property type="protein sequence ID" value="OUR98932.1"/>
    <property type="molecule type" value="Genomic_DNA"/>
</dbReference>
<evidence type="ECO:0008006" key="8">
    <source>
        <dbReference type="Google" id="ProtNLM"/>
    </source>
</evidence>
<dbReference type="GO" id="GO:0005737">
    <property type="term" value="C:cytoplasm"/>
    <property type="evidence" value="ECO:0007669"/>
    <property type="project" value="InterPro"/>
</dbReference>
<sequence length="307" mass="35136">MTLKVLMCYSFYITTITNKKVKDRMLAESRLYSFLDRENNFTIHFLEGQKLIHDLAIIHNVKAQGFAYFRDSILTSQCLISLLKPGEGMGVFIDSNEPYFRLKVEMNHAGRMRTLLMPEDFNDFPEKITGVCRLSKLFPNNPIPYTSIIDLNQTSFHQVINSILKDSYQMKSAVHVSSSSDQSLMIVQLPSSNVDKEEIVAPMTVNEYWIKIQATMNELFDKAITDQAEIQKTFESLGLTTLGSKSVEFKCNCSRERMIGSIGSLCRSTSLDDIFEGKNEIETKCDYCKSFYLITRDEIINDSLKTH</sequence>
<evidence type="ECO:0000256" key="4">
    <source>
        <dbReference type="ARBA" id="ARBA00023186"/>
    </source>
</evidence>
<dbReference type="Pfam" id="PF01430">
    <property type="entry name" value="HSP33"/>
    <property type="match status" value="1"/>
</dbReference>
<dbReference type="PANTHER" id="PTHR30111">
    <property type="entry name" value="33 KDA CHAPERONIN"/>
    <property type="match status" value="1"/>
</dbReference>
<dbReference type="AlphaFoldDB" id="A0A1Y5FGX4"/>
<protein>
    <recommendedName>
        <fullName evidence="8">Chaperonin HslO</fullName>
    </recommendedName>
</protein>
<reference evidence="7" key="1">
    <citation type="journal article" date="2017" name="Proc. Natl. Acad. Sci. U.S.A.">
        <title>Simulation of Deepwater Horizon oil plume reveals substrate specialization within a complex community of hydrocarbon-degraders.</title>
        <authorList>
            <person name="Hu P."/>
            <person name="Dubinsky E.A."/>
            <person name="Probst A.J."/>
            <person name="Wang J."/>
            <person name="Sieber C.M.K."/>
            <person name="Tom L.M."/>
            <person name="Gardinali P."/>
            <person name="Banfield J.F."/>
            <person name="Atlas R.M."/>
            <person name="Andersen G.L."/>
        </authorList>
    </citation>
    <scope>NUCLEOTIDE SEQUENCE [LARGE SCALE GENOMIC DNA]</scope>
</reference>